<dbReference type="STRING" id="1561.NPD11_34"/>
<keyword evidence="2" id="KW-0547">Nucleotide-binding</keyword>
<gene>
    <name evidence="5" type="ORF">U729_3004</name>
</gene>
<dbReference type="InterPro" id="IPR051782">
    <property type="entry name" value="ABC_Transporter_VariousFunc"/>
</dbReference>
<dbReference type="RefSeq" id="WP_039316391.1">
    <property type="nucleotide sequence ID" value="NZ_CP006905.1"/>
</dbReference>
<proteinExistence type="predicted"/>
<evidence type="ECO:0000256" key="1">
    <source>
        <dbReference type="ARBA" id="ARBA00022448"/>
    </source>
</evidence>
<keyword evidence="3" id="KW-0067">ATP-binding</keyword>
<organism evidence="5 6">
    <name type="scientific">Clostridium baratii str. Sullivan</name>
    <dbReference type="NCBI Taxonomy" id="1415775"/>
    <lineage>
        <taxon>Bacteria</taxon>
        <taxon>Bacillati</taxon>
        <taxon>Bacillota</taxon>
        <taxon>Clostridia</taxon>
        <taxon>Eubacteriales</taxon>
        <taxon>Clostridiaceae</taxon>
        <taxon>Clostridium</taxon>
    </lineage>
</organism>
<dbReference type="InterPro" id="IPR003593">
    <property type="entry name" value="AAA+_ATPase"/>
</dbReference>
<dbReference type="PANTHER" id="PTHR42939:SF3">
    <property type="entry name" value="ABC TRANSPORTER ATP-BINDING COMPONENT"/>
    <property type="match status" value="1"/>
</dbReference>
<evidence type="ECO:0000313" key="6">
    <source>
        <dbReference type="Proteomes" id="UP000030635"/>
    </source>
</evidence>
<dbReference type="KEGG" id="cbv:U729_3004"/>
<feature type="domain" description="ABC transporter" evidence="4">
    <location>
        <begin position="5"/>
        <end position="233"/>
    </location>
</feature>
<dbReference type="Pfam" id="PF00005">
    <property type="entry name" value="ABC_tran"/>
    <property type="match status" value="1"/>
</dbReference>
<dbReference type="Gene3D" id="3.40.50.300">
    <property type="entry name" value="P-loop containing nucleotide triphosphate hydrolases"/>
    <property type="match status" value="1"/>
</dbReference>
<sequence>MKDYKNALEVNKITKNYKGFSLDNVTFNLKKGFIMGLVGPNGAGKTTTIKAIMNLINLNSGSIKIFEEDLKKNEIEIKDRIGFVYDECSSFEDFSIEYNKKIIAPFYSKWNENKFNEYLKMFKLDKKKKVKDLSKGQKMRFSLAIALSHEAELLILDEPTSGLDPVFRSELLDLFFDLIKDGELSILYSTHITTDLEKLADYITFIKDGKVEFSKEKDILLEEYSIIKGSVDDITEEIRKELIGERASRYNFEALIKNKNDFIKKHGSNFVFERASIDDIIVFYSKKGKVLI</sequence>
<dbReference type="EMBL" id="CP006905">
    <property type="protein sequence ID" value="AIY82886.1"/>
    <property type="molecule type" value="Genomic_DNA"/>
</dbReference>
<dbReference type="InterPro" id="IPR003439">
    <property type="entry name" value="ABC_transporter-like_ATP-bd"/>
</dbReference>
<evidence type="ECO:0000256" key="3">
    <source>
        <dbReference type="ARBA" id="ARBA00022840"/>
    </source>
</evidence>
<dbReference type="SMART" id="SM00382">
    <property type="entry name" value="AAA"/>
    <property type="match status" value="1"/>
</dbReference>
<reference evidence="5 6" key="1">
    <citation type="journal article" date="2015" name="Infect. Genet. Evol.">
        <title>Genomic sequences of six botulinum neurotoxin-producing strains representing three clostridial species illustrate the mobility and diversity of botulinum neurotoxin genes.</title>
        <authorList>
            <person name="Smith T.J."/>
            <person name="Hill K.K."/>
            <person name="Xie G."/>
            <person name="Foley B.T."/>
            <person name="Williamson C.H."/>
            <person name="Foster J.T."/>
            <person name="Johnson S.L."/>
            <person name="Chertkov O."/>
            <person name="Teshima H."/>
            <person name="Gibbons H.S."/>
            <person name="Johnsky L.A."/>
            <person name="Karavis M.A."/>
            <person name="Smith L.A."/>
        </authorList>
    </citation>
    <scope>NUCLEOTIDE SEQUENCE [LARGE SCALE GENOMIC DNA]</scope>
    <source>
        <strain evidence="5">Sullivan</strain>
    </source>
</reference>
<dbReference type="InterPro" id="IPR027417">
    <property type="entry name" value="P-loop_NTPase"/>
</dbReference>
<dbReference type="GO" id="GO:0016887">
    <property type="term" value="F:ATP hydrolysis activity"/>
    <property type="evidence" value="ECO:0007669"/>
    <property type="project" value="InterPro"/>
</dbReference>
<dbReference type="AlphaFoldDB" id="A0A0A7FVQ0"/>
<dbReference type="InterPro" id="IPR017871">
    <property type="entry name" value="ABC_transporter-like_CS"/>
</dbReference>
<protein>
    <submittedName>
        <fullName evidence="5">ABC transporter family protein</fullName>
    </submittedName>
</protein>
<dbReference type="eggNOG" id="COG1131">
    <property type="taxonomic scope" value="Bacteria"/>
</dbReference>
<name>A0A0A7FVQ0_9CLOT</name>
<keyword evidence="1" id="KW-0813">Transport</keyword>
<dbReference type="PROSITE" id="PS50893">
    <property type="entry name" value="ABC_TRANSPORTER_2"/>
    <property type="match status" value="1"/>
</dbReference>
<evidence type="ECO:0000256" key="2">
    <source>
        <dbReference type="ARBA" id="ARBA00022741"/>
    </source>
</evidence>
<accession>A0A0A7FVQ0</accession>
<dbReference type="CDD" id="cd03230">
    <property type="entry name" value="ABC_DR_subfamily_A"/>
    <property type="match status" value="1"/>
</dbReference>
<evidence type="ECO:0000259" key="4">
    <source>
        <dbReference type="PROSITE" id="PS50893"/>
    </source>
</evidence>
<dbReference type="Proteomes" id="UP000030635">
    <property type="component" value="Chromosome"/>
</dbReference>
<dbReference type="GO" id="GO:0005524">
    <property type="term" value="F:ATP binding"/>
    <property type="evidence" value="ECO:0007669"/>
    <property type="project" value="UniProtKB-KW"/>
</dbReference>
<keyword evidence="6" id="KW-1185">Reference proteome</keyword>
<evidence type="ECO:0000313" key="5">
    <source>
        <dbReference type="EMBL" id="AIY82886.1"/>
    </source>
</evidence>
<dbReference type="OrthoDB" id="9804819at2"/>
<dbReference type="SUPFAM" id="SSF52540">
    <property type="entry name" value="P-loop containing nucleoside triphosphate hydrolases"/>
    <property type="match status" value="1"/>
</dbReference>
<dbReference type="PANTHER" id="PTHR42939">
    <property type="entry name" value="ABC TRANSPORTER ATP-BINDING PROTEIN ALBC-RELATED"/>
    <property type="match status" value="1"/>
</dbReference>
<dbReference type="PROSITE" id="PS00211">
    <property type="entry name" value="ABC_TRANSPORTER_1"/>
    <property type="match status" value="1"/>
</dbReference>
<dbReference type="HOGENOM" id="CLU_000604_1_2_9"/>